<keyword evidence="2 3" id="KW-0040">ANK repeat</keyword>
<protein>
    <submittedName>
        <fullName evidence="4">Ankyrin repeat-containing domain protein</fullName>
    </submittedName>
</protein>
<name>A0AAE0NU68_9PEZI</name>
<dbReference type="Pfam" id="PF12796">
    <property type="entry name" value="Ank_2"/>
    <property type="match status" value="1"/>
</dbReference>
<gene>
    <name evidence="4" type="ORF">B0H63DRAFT_542254</name>
</gene>
<reference evidence="4" key="2">
    <citation type="submission" date="2023-06" db="EMBL/GenBank/DDBJ databases">
        <authorList>
            <consortium name="Lawrence Berkeley National Laboratory"/>
            <person name="Haridas S."/>
            <person name="Hensen N."/>
            <person name="Bonometti L."/>
            <person name="Westerberg I."/>
            <person name="Brannstrom I.O."/>
            <person name="Guillou S."/>
            <person name="Cros-Aarteil S."/>
            <person name="Calhoun S."/>
            <person name="Kuo A."/>
            <person name="Mondo S."/>
            <person name="Pangilinan J."/>
            <person name="Riley R."/>
            <person name="LaButti K."/>
            <person name="Andreopoulos B."/>
            <person name="Lipzen A."/>
            <person name="Chen C."/>
            <person name="Yanf M."/>
            <person name="Daum C."/>
            <person name="Ng V."/>
            <person name="Clum A."/>
            <person name="Steindorff A."/>
            <person name="Ohm R."/>
            <person name="Martin F."/>
            <person name="Silar P."/>
            <person name="Natvig D."/>
            <person name="Lalanne C."/>
            <person name="Gautier V."/>
            <person name="Ament-velasquez S.L."/>
            <person name="Kruys A."/>
            <person name="Hutchinson M.I."/>
            <person name="Powell A.J."/>
            <person name="Barry K."/>
            <person name="Miller A.N."/>
            <person name="Grigoriev I.V."/>
            <person name="Debuchy R."/>
            <person name="Gladieux P."/>
            <person name="Thoren M.H."/>
            <person name="Johannesson H."/>
        </authorList>
    </citation>
    <scope>NUCLEOTIDE SEQUENCE</scope>
    <source>
        <strain evidence="4">CBS 232.78</strain>
    </source>
</reference>
<evidence type="ECO:0000256" key="3">
    <source>
        <dbReference type="PROSITE-ProRule" id="PRU00023"/>
    </source>
</evidence>
<reference evidence="4" key="1">
    <citation type="journal article" date="2023" name="Mol. Phylogenet. Evol.">
        <title>Genome-scale phylogeny and comparative genomics of the fungal order Sordariales.</title>
        <authorList>
            <person name="Hensen N."/>
            <person name="Bonometti L."/>
            <person name="Westerberg I."/>
            <person name="Brannstrom I.O."/>
            <person name="Guillou S."/>
            <person name="Cros-Aarteil S."/>
            <person name="Calhoun S."/>
            <person name="Haridas S."/>
            <person name="Kuo A."/>
            <person name="Mondo S."/>
            <person name="Pangilinan J."/>
            <person name="Riley R."/>
            <person name="LaButti K."/>
            <person name="Andreopoulos B."/>
            <person name="Lipzen A."/>
            <person name="Chen C."/>
            <person name="Yan M."/>
            <person name="Daum C."/>
            <person name="Ng V."/>
            <person name="Clum A."/>
            <person name="Steindorff A."/>
            <person name="Ohm R.A."/>
            <person name="Martin F."/>
            <person name="Silar P."/>
            <person name="Natvig D.O."/>
            <person name="Lalanne C."/>
            <person name="Gautier V."/>
            <person name="Ament-Velasquez S.L."/>
            <person name="Kruys A."/>
            <person name="Hutchinson M.I."/>
            <person name="Powell A.J."/>
            <person name="Barry K."/>
            <person name="Miller A.N."/>
            <person name="Grigoriev I.V."/>
            <person name="Debuchy R."/>
            <person name="Gladieux P."/>
            <person name="Hiltunen Thoren M."/>
            <person name="Johannesson H."/>
        </authorList>
    </citation>
    <scope>NUCLEOTIDE SEQUENCE</scope>
    <source>
        <strain evidence="4">CBS 232.78</strain>
    </source>
</reference>
<dbReference type="InterPro" id="IPR002110">
    <property type="entry name" value="Ankyrin_rpt"/>
</dbReference>
<evidence type="ECO:0000256" key="2">
    <source>
        <dbReference type="ARBA" id="ARBA00023043"/>
    </source>
</evidence>
<dbReference type="Gene3D" id="1.25.40.20">
    <property type="entry name" value="Ankyrin repeat-containing domain"/>
    <property type="match status" value="2"/>
</dbReference>
<sequence length="144" mass="15131">MAFGLLKKGGVNVNPRGKDGITPPHVGVEFGSLGLVQLLIGKGAEIDARDERGHAPLCRAAGRKVWGTKISRLLVEEGADISAVGEDGCHCMVQVLFDGGADVNARDKKGQTPLFIAARDGNEEAVQSLLEERGAKDELADNDG</sequence>
<dbReference type="AlphaFoldDB" id="A0AAE0NU68"/>
<evidence type="ECO:0000313" key="4">
    <source>
        <dbReference type="EMBL" id="KAK3387813.1"/>
    </source>
</evidence>
<comment type="caution">
    <text evidence="4">The sequence shown here is derived from an EMBL/GenBank/DDBJ whole genome shotgun (WGS) entry which is preliminary data.</text>
</comment>
<dbReference type="PROSITE" id="PS50297">
    <property type="entry name" value="ANK_REP_REGION"/>
    <property type="match status" value="2"/>
</dbReference>
<dbReference type="PANTHER" id="PTHR24171:SF9">
    <property type="entry name" value="ANKYRIN REPEAT DOMAIN-CONTAINING PROTEIN 39"/>
    <property type="match status" value="1"/>
</dbReference>
<evidence type="ECO:0000313" key="5">
    <source>
        <dbReference type="Proteomes" id="UP001285441"/>
    </source>
</evidence>
<dbReference type="Proteomes" id="UP001285441">
    <property type="component" value="Unassembled WGS sequence"/>
</dbReference>
<evidence type="ECO:0000256" key="1">
    <source>
        <dbReference type="ARBA" id="ARBA00022737"/>
    </source>
</evidence>
<proteinExistence type="predicted"/>
<dbReference type="SMART" id="SM00248">
    <property type="entry name" value="ANK"/>
    <property type="match status" value="2"/>
</dbReference>
<dbReference type="PROSITE" id="PS50088">
    <property type="entry name" value="ANK_REPEAT"/>
    <property type="match status" value="2"/>
</dbReference>
<dbReference type="EMBL" id="JAULSW010000003">
    <property type="protein sequence ID" value="KAK3387813.1"/>
    <property type="molecule type" value="Genomic_DNA"/>
</dbReference>
<feature type="repeat" description="ANK" evidence="3">
    <location>
        <begin position="109"/>
        <end position="142"/>
    </location>
</feature>
<accession>A0AAE0NU68</accession>
<keyword evidence="5" id="KW-1185">Reference proteome</keyword>
<dbReference type="PANTHER" id="PTHR24171">
    <property type="entry name" value="ANKYRIN REPEAT DOMAIN-CONTAINING PROTEIN 39-RELATED"/>
    <property type="match status" value="1"/>
</dbReference>
<feature type="repeat" description="ANK" evidence="3">
    <location>
        <begin position="19"/>
        <end position="51"/>
    </location>
</feature>
<dbReference type="SUPFAM" id="SSF48403">
    <property type="entry name" value="Ankyrin repeat"/>
    <property type="match status" value="1"/>
</dbReference>
<dbReference type="InterPro" id="IPR036770">
    <property type="entry name" value="Ankyrin_rpt-contain_sf"/>
</dbReference>
<organism evidence="4 5">
    <name type="scientific">Podospora didyma</name>
    <dbReference type="NCBI Taxonomy" id="330526"/>
    <lineage>
        <taxon>Eukaryota</taxon>
        <taxon>Fungi</taxon>
        <taxon>Dikarya</taxon>
        <taxon>Ascomycota</taxon>
        <taxon>Pezizomycotina</taxon>
        <taxon>Sordariomycetes</taxon>
        <taxon>Sordariomycetidae</taxon>
        <taxon>Sordariales</taxon>
        <taxon>Podosporaceae</taxon>
        <taxon>Podospora</taxon>
    </lineage>
</organism>
<keyword evidence="1" id="KW-0677">Repeat</keyword>